<dbReference type="NCBIfam" id="TIGR00180">
    <property type="entry name" value="parB_part"/>
    <property type="match status" value="1"/>
</dbReference>
<dbReference type="GO" id="GO:0005694">
    <property type="term" value="C:chromosome"/>
    <property type="evidence" value="ECO:0007669"/>
    <property type="project" value="TreeGrafter"/>
</dbReference>
<dbReference type="AlphaFoldDB" id="A0A8B2NJL5"/>
<name>A0A8B2NJL5_9HYPH</name>
<sequence length="349" mass="39281">MSSKNRNFMSDLASSVEQATEPVDRSTRRGGGVLGGRSNRLAEIASGAAVDNPQEFVDPARCRIWERHNRDYTALNYDRCRDLIDSILAQGKQEVPAIVRRVSDDRHYDYEVICGARRHWSVLWLRRNNHPEIRYLIEVRTLTDEQAFRISDLENRAREDLTDLERARDYLKALGLYYNGRQKDMAKRINQSEAWLSRYLDLARLPPELVEAFPDPYELKISHIGALKPILKADDMRAAVLVEARRISEQRDGGVVGGPTNAPEMIRRLVIAAERVARSGTPAKAQTAPKRSGIGSGTICDDAGAPLLRVDGKDRRALTLTLFHKGGGDRAAAEAALRDLLDRYWPKPS</sequence>
<evidence type="ECO:0000313" key="5">
    <source>
        <dbReference type="Proteomes" id="UP000249590"/>
    </source>
</evidence>
<keyword evidence="5" id="KW-1185">Reference proteome</keyword>
<dbReference type="OrthoDB" id="7190674at2"/>
<dbReference type="Pfam" id="PF18090">
    <property type="entry name" value="SoPB_HTH"/>
    <property type="match status" value="1"/>
</dbReference>
<dbReference type="SUPFAM" id="SSF110849">
    <property type="entry name" value="ParB/Sulfiredoxin"/>
    <property type="match status" value="1"/>
</dbReference>
<proteinExistence type="inferred from homology"/>
<dbReference type="CDD" id="cd16405">
    <property type="entry name" value="RepB_like_N"/>
    <property type="match status" value="1"/>
</dbReference>
<accession>A0A8B2NJL5</accession>
<comment type="similarity">
    <text evidence="1">Belongs to the ParB family.</text>
</comment>
<evidence type="ECO:0000256" key="2">
    <source>
        <dbReference type="SAM" id="MobiDB-lite"/>
    </source>
</evidence>
<comment type="caution">
    <text evidence="4">The sequence shown here is derived from an EMBL/GenBank/DDBJ whole genome shotgun (WGS) entry which is preliminary data.</text>
</comment>
<dbReference type="PANTHER" id="PTHR33375:SF1">
    <property type="entry name" value="CHROMOSOME-PARTITIONING PROTEIN PARB-RELATED"/>
    <property type="match status" value="1"/>
</dbReference>
<reference evidence="4 5" key="1">
    <citation type="submission" date="2018-05" db="EMBL/GenBank/DDBJ databases">
        <title>Acuticoccus sediminis sp. nov., isolated from deep-sea sediment of Indian Ocean.</title>
        <authorList>
            <person name="Liu X."/>
            <person name="Lai Q."/>
            <person name="Du Y."/>
            <person name="Sun F."/>
            <person name="Zhang X."/>
            <person name="Wang S."/>
            <person name="Shao Z."/>
        </authorList>
    </citation>
    <scope>NUCLEOTIDE SEQUENCE [LARGE SCALE GENOMIC DNA]</scope>
    <source>
        <strain evidence="4 5">PTG4-2</strain>
    </source>
</reference>
<organism evidence="4 5">
    <name type="scientific">Acuticoccus sediminis</name>
    <dbReference type="NCBI Taxonomy" id="2184697"/>
    <lineage>
        <taxon>Bacteria</taxon>
        <taxon>Pseudomonadati</taxon>
        <taxon>Pseudomonadota</taxon>
        <taxon>Alphaproteobacteria</taxon>
        <taxon>Hyphomicrobiales</taxon>
        <taxon>Amorphaceae</taxon>
        <taxon>Acuticoccus</taxon>
    </lineage>
</organism>
<dbReference type="GO" id="GO:0003677">
    <property type="term" value="F:DNA binding"/>
    <property type="evidence" value="ECO:0007669"/>
    <property type="project" value="InterPro"/>
</dbReference>
<dbReference type="InterPro" id="IPR050336">
    <property type="entry name" value="Chromosome_partition/occlusion"/>
</dbReference>
<dbReference type="InterPro" id="IPR040873">
    <property type="entry name" value="SoPB_HTH"/>
</dbReference>
<dbReference type="GO" id="GO:0007059">
    <property type="term" value="P:chromosome segregation"/>
    <property type="evidence" value="ECO:0007669"/>
    <property type="project" value="TreeGrafter"/>
</dbReference>
<dbReference type="SMART" id="SM00470">
    <property type="entry name" value="ParB"/>
    <property type="match status" value="1"/>
</dbReference>
<dbReference type="SUPFAM" id="SSF109709">
    <property type="entry name" value="KorB DNA-binding domain-like"/>
    <property type="match status" value="1"/>
</dbReference>
<dbReference type="RefSeq" id="WP_111352648.1">
    <property type="nucleotide sequence ID" value="NZ_QHHQ01000016.1"/>
</dbReference>
<dbReference type="Proteomes" id="UP000249590">
    <property type="component" value="Unassembled WGS sequence"/>
</dbReference>
<dbReference type="InterPro" id="IPR003115">
    <property type="entry name" value="ParB_N"/>
</dbReference>
<feature type="compositionally biased region" description="Polar residues" evidence="2">
    <location>
        <begin position="1"/>
        <end position="18"/>
    </location>
</feature>
<evidence type="ECO:0000259" key="3">
    <source>
        <dbReference type="SMART" id="SM00470"/>
    </source>
</evidence>
<gene>
    <name evidence="4" type="ORF">DLJ53_33380</name>
</gene>
<dbReference type="InterPro" id="IPR037972">
    <property type="entry name" value="RepB_N"/>
</dbReference>
<protein>
    <submittedName>
        <fullName evidence="4">Replication protein B</fullName>
    </submittedName>
</protein>
<dbReference type="InterPro" id="IPR036086">
    <property type="entry name" value="ParB/Sulfiredoxin_sf"/>
</dbReference>
<dbReference type="Gene3D" id="1.10.10.2830">
    <property type="match status" value="1"/>
</dbReference>
<evidence type="ECO:0000256" key="1">
    <source>
        <dbReference type="ARBA" id="ARBA00006295"/>
    </source>
</evidence>
<feature type="domain" description="ParB-like N-terminal" evidence="3">
    <location>
        <begin position="55"/>
        <end position="156"/>
    </location>
</feature>
<feature type="region of interest" description="Disordered" evidence="2">
    <location>
        <begin position="1"/>
        <end position="35"/>
    </location>
</feature>
<dbReference type="InterPro" id="IPR004437">
    <property type="entry name" value="ParB/RepB/Spo0J"/>
</dbReference>
<dbReference type="PANTHER" id="PTHR33375">
    <property type="entry name" value="CHROMOSOME-PARTITIONING PROTEIN PARB-RELATED"/>
    <property type="match status" value="1"/>
</dbReference>
<evidence type="ECO:0000313" key="4">
    <source>
        <dbReference type="EMBL" id="RAH96117.1"/>
    </source>
</evidence>
<dbReference type="EMBL" id="QHHQ01000016">
    <property type="protein sequence ID" value="RAH96117.1"/>
    <property type="molecule type" value="Genomic_DNA"/>
</dbReference>